<protein>
    <submittedName>
        <fullName evidence="1">Uncharacterized protein</fullName>
    </submittedName>
</protein>
<evidence type="ECO:0000313" key="1">
    <source>
        <dbReference type="EMBL" id="KKL48102.1"/>
    </source>
</evidence>
<reference evidence="1" key="1">
    <citation type="journal article" date="2015" name="Nature">
        <title>Complex archaea that bridge the gap between prokaryotes and eukaryotes.</title>
        <authorList>
            <person name="Spang A."/>
            <person name="Saw J.H."/>
            <person name="Jorgensen S.L."/>
            <person name="Zaremba-Niedzwiedzka K."/>
            <person name="Martijn J."/>
            <person name="Lind A.E."/>
            <person name="van Eijk R."/>
            <person name="Schleper C."/>
            <person name="Guy L."/>
            <person name="Ettema T.J."/>
        </authorList>
    </citation>
    <scope>NUCLEOTIDE SEQUENCE</scope>
</reference>
<dbReference type="AlphaFoldDB" id="A0A0F9FAG5"/>
<gene>
    <name evidence="1" type="ORF">LCGC14_2328850</name>
</gene>
<dbReference type="EMBL" id="LAZR01033429">
    <property type="protein sequence ID" value="KKL48102.1"/>
    <property type="molecule type" value="Genomic_DNA"/>
</dbReference>
<sequence>MERFGMLLTLCPHGKLVCECMKERTMMSHYVGDDCQPPHPEIRAEDSRGGDMPQPSLAALKATEQPAWTPALNAKLYEALTGRAVTLGGKGRWLYEHRPTQWTFAPDLSRLVHFHGIVRAGMRQRGWRYHMNEGLETCWPAWSHVRRYTGTPPDPVEEAGVPFDAETT</sequence>
<accession>A0A0F9FAG5</accession>
<feature type="non-terminal residue" evidence="1">
    <location>
        <position position="168"/>
    </location>
</feature>
<organism evidence="1">
    <name type="scientific">marine sediment metagenome</name>
    <dbReference type="NCBI Taxonomy" id="412755"/>
    <lineage>
        <taxon>unclassified sequences</taxon>
        <taxon>metagenomes</taxon>
        <taxon>ecological metagenomes</taxon>
    </lineage>
</organism>
<proteinExistence type="predicted"/>
<comment type="caution">
    <text evidence="1">The sequence shown here is derived from an EMBL/GenBank/DDBJ whole genome shotgun (WGS) entry which is preliminary data.</text>
</comment>
<name>A0A0F9FAG5_9ZZZZ</name>